<dbReference type="EMBL" id="NNAY01001651">
    <property type="protein sequence ID" value="OXU23314.1"/>
    <property type="molecule type" value="Genomic_DNA"/>
</dbReference>
<protein>
    <submittedName>
        <fullName evidence="2">Uncharacterized protein</fullName>
    </submittedName>
</protein>
<feature type="region of interest" description="Disordered" evidence="1">
    <location>
        <begin position="229"/>
        <end position="249"/>
    </location>
</feature>
<reference evidence="2 3" key="1">
    <citation type="journal article" date="2017" name="Curr. Biol.">
        <title>The Evolution of Venom by Co-option of Single-Copy Genes.</title>
        <authorList>
            <person name="Martinson E.O."/>
            <person name="Mrinalini"/>
            <person name="Kelkar Y.D."/>
            <person name="Chang C.H."/>
            <person name="Werren J.H."/>
        </authorList>
    </citation>
    <scope>NUCLEOTIDE SEQUENCE [LARGE SCALE GENOMIC DNA]</scope>
    <source>
        <strain evidence="2 3">Alberta</strain>
        <tissue evidence="2">Whole body</tissue>
    </source>
</reference>
<proteinExistence type="predicted"/>
<keyword evidence="3" id="KW-1185">Reference proteome</keyword>
<dbReference type="Proteomes" id="UP000215335">
    <property type="component" value="Unassembled WGS sequence"/>
</dbReference>
<evidence type="ECO:0000313" key="2">
    <source>
        <dbReference type="EMBL" id="OXU23314.1"/>
    </source>
</evidence>
<name>A0A232EXX2_9HYME</name>
<gene>
    <name evidence="2" type="ORF">TSAR_013501</name>
</gene>
<accession>A0A232EXX2</accession>
<dbReference type="AlphaFoldDB" id="A0A232EXX2"/>
<organism evidence="2 3">
    <name type="scientific">Trichomalopsis sarcophagae</name>
    <dbReference type="NCBI Taxonomy" id="543379"/>
    <lineage>
        <taxon>Eukaryota</taxon>
        <taxon>Metazoa</taxon>
        <taxon>Ecdysozoa</taxon>
        <taxon>Arthropoda</taxon>
        <taxon>Hexapoda</taxon>
        <taxon>Insecta</taxon>
        <taxon>Pterygota</taxon>
        <taxon>Neoptera</taxon>
        <taxon>Endopterygota</taxon>
        <taxon>Hymenoptera</taxon>
        <taxon>Apocrita</taxon>
        <taxon>Proctotrupomorpha</taxon>
        <taxon>Chalcidoidea</taxon>
        <taxon>Pteromalidae</taxon>
        <taxon>Pteromalinae</taxon>
        <taxon>Trichomalopsis</taxon>
    </lineage>
</organism>
<comment type="caution">
    <text evidence="2">The sequence shown here is derived from an EMBL/GenBank/DDBJ whole genome shotgun (WGS) entry which is preliminary data.</text>
</comment>
<feature type="compositionally biased region" description="Basic and acidic residues" evidence="1">
    <location>
        <begin position="231"/>
        <end position="249"/>
    </location>
</feature>
<evidence type="ECO:0000256" key="1">
    <source>
        <dbReference type="SAM" id="MobiDB-lite"/>
    </source>
</evidence>
<evidence type="ECO:0000313" key="3">
    <source>
        <dbReference type="Proteomes" id="UP000215335"/>
    </source>
</evidence>
<sequence length="326" mass="37992">MLNKVHFTLNILSATKAVFHRFDTISEIIASMYVENTYFMKDVHTKLRNVTVTGCLHSVLEYCQESFELNNYYDSRASILYRRYKGREINLNKCTIDCQDNARTLLIDLMKLVQIIQNSQCACGLEEERISAIEFLETGLSNLESILKEHWKEKVTLHELHNYIAVDVEFLCEKKNTTLLQLRKVYAIISNKLSKKLWKATFGEHLKNYISAWEIQDFRMTSNLDQQLEETTNKLEASNRERDKYDGDGRSMKEEAKKLMEEALKSLQAERGAKYVLKKEQHQRNQMNKKVYVLLNPEDNGLLFSGVGEFIGFVIEAVGLELEYEI</sequence>